<dbReference type="Pfam" id="PF10824">
    <property type="entry name" value="T7SS_ESX_EspC"/>
    <property type="match status" value="1"/>
</dbReference>
<dbReference type="Proteomes" id="UP000609879">
    <property type="component" value="Unassembled WGS sequence"/>
</dbReference>
<evidence type="ECO:0000313" key="1">
    <source>
        <dbReference type="EMBL" id="GID75582.1"/>
    </source>
</evidence>
<comment type="caution">
    <text evidence="1">The sequence shown here is derived from an EMBL/GenBank/DDBJ whole genome shotgun (WGS) entry which is preliminary data.</text>
</comment>
<dbReference type="InterPro" id="IPR022536">
    <property type="entry name" value="EspC"/>
</dbReference>
<dbReference type="EMBL" id="BOMI01000082">
    <property type="protein sequence ID" value="GID75582.1"/>
    <property type="molecule type" value="Genomic_DNA"/>
</dbReference>
<evidence type="ECO:0008006" key="3">
    <source>
        <dbReference type="Google" id="ProtNLM"/>
    </source>
</evidence>
<proteinExistence type="predicted"/>
<protein>
    <recommendedName>
        <fullName evidence="3">Excreted virulence factor EspC (Type VII ESX diderm)</fullName>
    </recommendedName>
</protein>
<keyword evidence="2" id="KW-1185">Reference proteome</keyword>
<sequence>MEDPMADGFSADAEQIRAHAARVEGVQQRFGAVRAASSAIGRDDAAYGLLCGWIAGILEARHVRQDQLIAYVEENLRLAGEALRQTGAGYDQADDAAAQRLRKAGVL</sequence>
<accession>A0ABQ3Y6F5</accession>
<evidence type="ECO:0000313" key="2">
    <source>
        <dbReference type="Proteomes" id="UP000609879"/>
    </source>
</evidence>
<name>A0ABQ3Y6F5_9ACTN</name>
<gene>
    <name evidence="1" type="ORF">Ade02nite_42230</name>
</gene>
<reference evidence="1 2" key="1">
    <citation type="submission" date="2021-01" db="EMBL/GenBank/DDBJ databases">
        <title>Whole genome shotgun sequence of Actinoplanes deccanensis NBRC 13994.</title>
        <authorList>
            <person name="Komaki H."/>
            <person name="Tamura T."/>
        </authorList>
    </citation>
    <scope>NUCLEOTIDE SEQUENCE [LARGE SCALE GENOMIC DNA]</scope>
    <source>
        <strain evidence="1 2">NBRC 13994</strain>
    </source>
</reference>
<organism evidence="1 2">
    <name type="scientific">Paractinoplanes deccanensis</name>
    <dbReference type="NCBI Taxonomy" id="113561"/>
    <lineage>
        <taxon>Bacteria</taxon>
        <taxon>Bacillati</taxon>
        <taxon>Actinomycetota</taxon>
        <taxon>Actinomycetes</taxon>
        <taxon>Micromonosporales</taxon>
        <taxon>Micromonosporaceae</taxon>
        <taxon>Paractinoplanes</taxon>
    </lineage>
</organism>